<dbReference type="PANTHER" id="PTHR30055:SF220">
    <property type="entry name" value="TETR-FAMILY REGULATORY PROTEIN"/>
    <property type="match status" value="1"/>
</dbReference>
<evidence type="ECO:0000256" key="1">
    <source>
        <dbReference type="ARBA" id="ARBA00023015"/>
    </source>
</evidence>
<accession>A0AAE3Z9Q9</accession>
<dbReference type="PRINTS" id="PR00455">
    <property type="entry name" value="HTHTETR"/>
</dbReference>
<dbReference type="Proteomes" id="UP001180845">
    <property type="component" value="Unassembled WGS sequence"/>
</dbReference>
<dbReference type="SUPFAM" id="SSF46689">
    <property type="entry name" value="Homeodomain-like"/>
    <property type="match status" value="1"/>
</dbReference>
<name>A0AAE3Z9Q9_9ACTN</name>
<evidence type="ECO:0000256" key="3">
    <source>
        <dbReference type="ARBA" id="ARBA00023163"/>
    </source>
</evidence>
<dbReference type="PANTHER" id="PTHR30055">
    <property type="entry name" value="HTH-TYPE TRANSCRIPTIONAL REGULATOR RUTR"/>
    <property type="match status" value="1"/>
</dbReference>
<proteinExistence type="predicted"/>
<organism evidence="6 7">
    <name type="scientific">Haloactinomyces albus</name>
    <dbReference type="NCBI Taxonomy" id="1352928"/>
    <lineage>
        <taxon>Bacteria</taxon>
        <taxon>Bacillati</taxon>
        <taxon>Actinomycetota</taxon>
        <taxon>Actinomycetes</taxon>
        <taxon>Actinopolysporales</taxon>
        <taxon>Actinopolysporaceae</taxon>
        <taxon>Haloactinomyces</taxon>
    </lineage>
</organism>
<comment type="caution">
    <text evidence="6">The sequence shown here is derived from an EMBL/GenBank/DDBJ whole genome shotgun (WGS) entry which is preliminary data.</text>
</comment>
<dbReference type="Gene3D" id="1.10.357.10">
    <property type="entry name" value="Tetracycline Repressor, domain 2"/>
    <property type="match status" value="1"/>
</dbReference>
<protein>
    <submittedName>
        <fullName evidence="6">AcrR family transcriptional regulator</fullName>
    </submittedName>
</protein>
<dbReference type="InterPro" id="IPR050109">
    <property type="entry name" value="HTH-type_TetR-like_transc_reg"/>
</dbReference>
<dbReference type="SUPFAM" id="SSF48498">
    <property type="entry name" value="Tetracyclin repressor-like, C-terminal domain"/>
    <property type="match status" value="1"/>
</dbReference>
<dbReference type="GO" id="GO:0000976">
    <property type="term" value="F:transcription cis-regulatory region binding"/>
    <property type="evidence" value="ECO:0007669"/>
    <property type="project" value="TreeGrafter"/>
</dbReference>
<evidence type="ECO:0000313" key="7">
    <source>
        <dbReference type="Proteomes" id="UP001180845"/>
    </source>
</evidence>
<feature type="domain" description="HTH tetR-type" evidence="5">
    <location>
        <begin position="8"/>
        <end position="68"/>
    </location>
</feature>
<evidence type="ECO:0000313" key="6">
    <source>
        <dbReference type="EMBL" id="MDR7299885.1"/>
    </source>
</evidence>
<dbReference type="EMBL" id="JAVDXW010000001">
    <property type="protein sequence ID" value="MDR7299885.1"/>
    <property type="molecule type" value="Genomic_DNA"/>
</dbReference>
<dbReference type="RefSeq" id="WP_310267720.1">
    <property type="nucleotide sequence ID" value="NZ_JAVDXW010000001.1"/>
</dbReference>
<gene>
    <name evidence="6" type="ORF">JOF55_000066</name>
</gene>
<evidence type="ECO:0000256" key="2">
    <source>
        <dbReference type="ARBA" id="ARBA00023125"/>
    </source>
</evidence>
<sequence>MPGRYHHGELRAALITSSLELIAERGLRGFSVAEVARRAGVSTAAPYRHFPDRECLLAAVATTVADQLTERIRLAAAAHTTPVDQLAAAAGSYTGFVIERRAGLHVVFASGLQDPEHAELHTSSRALMDCFLSLACAVAPTAQEALELMEQLLAQAHGYATFHLDGVLDQYGYGTDLVVGKSVEAARIVIAERMRCQTHSRAWGESPDSP</sequence>
<keyword evidence="3" id="KW-0804">Transcription</keyword>
<evidence type="ECO:0000259" key="5">
    <source>
        <dbReference type="PROSITE" id="PS50977"/>
    </source>
</evidence>
<dbReference type="InterPro" id="IPR001647">
    <property type="entry name" value="HTH_TetR"/>
</dbReference>
<dbReference type="GO" id="GO:0003700">
    <property type="term" value="F:DNA-binding transcription factor activity"/>
    <property type="evidence" value="ECO:0007669"/>
    <property type="project" value="TreeGrafter"/>
</dbReference>
<dbReference type="AlphaFoldDB" id="A0AAE3Z9Q9"/>
<dbReference type="InterPro" id="IPR009057">
    <property type="entry name" value="Homeodomain-like_sf"/>
</dbReference>
<keyword evidence="1" id="KW-0805">Transcription regulation</keyword>
<feature type="DNA-binding region" description="H-T-H motif" evidence="4">
    <location>
        <begin position="31"/>
        <end position="50"/>
    </location>
</feature>
<reference evidence="6" key="1">
    <citation type="submission" date="2023-07" db="EMBL/GenBank/DDBJ databases">
        <title>Sequencing the genomes of 1000 actinobacteria strains.</title>
        <authorList>
            <person name="Klenk H.-P."/>
        </authorList>
    </citation>
    <scope>NUCLEOTIDE SEQUENCE</scope>
    <source>
        <strain evidence="6">DSM 45977</strain>
    </source>
</reference>
<keyword evidence="7" id="KW-1185">Reference proteome</keyword>
<dbReference type="PROSITE" id="PS50977">
    <property type="entry name" value="HTH_TETR_2"/>
    <property type="match status" value="1"/>
</dbReference>
<keyword evidence="2 4" id="KW-0238">DNA-binding</keyword>
<dbReference type="InterPro" id="IPR025996">
    <property type="entry name" value="MT1864/Rv1816-like_C"/>
</dbReference>
<dbReference type="Pfam" id="PF13305">
    <property type="entry name" value="TetR_C_33"/>
    <property type="match status" value="1"/>
</dbReference>
<dbReference type="InterPro" id="IPR036271">
    <property type="entry name" value="Tet_transcr_reg_TetR-rel_C_sf"/>
</dbReference>
<dbReference type="Pfam" id="PF00440">
    <property type="entry name" value="TetR_N"/>
    <property type="match status" value="1"/>
</dbReference>
<evidence type="ECO:0000256" key="4">
    <source>
        <dbReference type="PROSITE-ProRule" id="PRU00335"/>
    </source>
</evidence>